<sequence length="113" mass="11993">MRFKGIFSFAATCAIITGTYATANLCSAESKKLLLGDVDGNSQVNSVDASAVPADYAAVSGGKTSKFTNKQKIAADVNKDRKIDSVDASRILAYYAYLSTGGKLSFEEYLDSL</sequence>
<dbReference type="Pfam" id="PF00404">
    <property type="entry name" value="Dockerin_1"/>
    <property type="match status" value="1"/>
</dbReference>
<dbReference type="GO" id="GO:0000272">
    <property type="term" value="P:polysaccharide catabolic process"/>
    <property type="evidence" value="ECO:0007669"/>
    <property type="project" value="InterPro"/>
</dbReference>
<keyword evidence="1" id="KW-0732">Signal</keyword>
<proteinExistence type="predicted"/>
<evidence type="ECO:0000256" key="1">
    <source>
        <dbReference type="SAM" id="SignalP"/>
    </source>
</evidence>
<feature type="chain" id="PRO_5012070889" description="Dockerin domain-containing protein" evidence="1">
    <location>
        <begin position="24"/>
        <end position="113"/>
    </location>
</feature>
<dbReference type="InterPro" id="IPR036439">
    <property type="entry name" value="Dockerin_dom_sf"/>
</dbReference>
<feature type="signal peptide" evidence="1">
    <location>
        <begin position="1"/>
        <end position="23"/>
    </location>
</feature>
<dbReference type="Gene3D" id="1.10.1330.10">
    <property type="entry name" value="Dockerin domain"/>
    <property type="match status" value="2"/>
</dbReference>
<dbReference type="AlphaFoldDB" id="A0A1M7I0B3"/>
<reference evidence="2 3" key="1">
    <citation type="submission" date="2016-11" db="EMBL/GenBank/DDBJ databases">
        <authorList>
            <person name="Jaros S."/>
            <person name="Januszkiewicz K."/>
            <person name="Wedrychowicz H."/>
        </authorList>
    </citation>
    <scope>NUCLEOTIDE SEQUENCE [LARGE SCALE GENOMIC DNA]</scope>
    <source>
        <strain evidence="2 3">Y1</strain>
    </source>
</reference>
<evidence type="ECO:0000313" key="2">
    <source>
        <dbReference type="EMBL" id="SHM34231.1"/>
    </source>
</evidence>
<evidence type="ECO:0000313" key="3">
    <source>
        <dbReference type="Proteomes" id="UP000184394"/>
    </source>
</evidence>
<organism evidence="2 3">
    <name type="scientific">Ruminococcus flavefaciens</name>
    <dbReference type="NCBI Taxonomy" id="1265"/>
    <lineage>
        <taxon>Bacteria</taxon>
        <taxon>Bacillati</taxon>
        <taxon>Bacillota</taxon>
        <taxon>Clostridia</taxon>
        <taxon>Eubacteriales</taxon>
        <taxon>Oscillospiraceae</taxon>
        <taxon>Ruminococcus</taxon>
    </lineage>
</organism>
<evidence type="ECO:0008006" key="4">
    <source>
        <dbReference type="Google" id="ProtNLM"/>
    </source>
</evidence>
<dbReference type="OrthoDB" id="1828223at2"/>
<dbReference type="Proteomes" id="UP000184394">
    <property type="component" value="Unassembled WGS sequence"/>
</dbReference>
<protein>
    <recommendedName>
        <fullName evidence="4">Dockerin domain-containing protein</fullName>
    </recommendedName>
</protein>
<dbReference type="SUPFAM" id="SSF63446">
    <property type="entry name" value="Type I dockerin domain"/>
    <property type="match status" value="1"/>
</dbReference>
<name>A0A1M7I0B3_RUMFL</name>
<gene>
    <name evidence="2" type="ORF">SAMN04487860_103209</name>
</gene>
<dbReference type="InterPro" id="IPR002105">
    <property type="entry name" value="Dockerin_1_rpt"/>
</dbReference>
<dbReference type="RefSeq" id="WP_081373378.1">
    <property type="nucleotide sequence ID" value="NZ_FRCT01000003.1"/>
</dbReference>
<dbReference type="EMBL" id="FRCT01000003">
    <property type="protein sequence ID" value="SHM34231.1"/>
    <property type="molecule type" value="Genomic_DNA"/>
</dbReference>
<accession>A0A1M7I0B3</accession>
<dbReference type="GO" id="GO:0004553">
    <property type="term" value="F:hydrolase activity, hydrolyzing O-glycosyl compounds"/>
    <property type="evidence" value="ECO:0007669"/>
    <property type="project" value="InterPro"/>
</dbReference>